<evidence type="ECO:0000259" key="7">
    <source>
        <dbReference type="Pfam" id="PF01425"/>
    </source>
</evidence>
<feature type="active site" description="Acyl-ester intermediate" evidence="5">
    <location>
        <position position="239"/>
    </location>
</feature>
<gene>
    <name evidence="8" type="ORF">THAR02_08279</name>
</gene>
<dbReference type="InterPro" id="IPR036928">
    <property type="entry name" value="AS_sf"/>
</dbReference>
<protein>
    <recommendedName>
        <fullName evidence="3">amidase</fullName>
        <ecNumber evidence="3">3.5.1.4</ecNumber>
    </recommendedName>
</protein>
<evidence type="ECO:0000256" key="5">
    <source>
        <dbReference type="PIRSR" id="PIRSR001221-1"/>
    </source>
</evidence>
<evidence type="ECO:0000256" key="1">
    <source>
        <dbReference type="ARBA" id="ARBA00001311"/>
    </source>
</evidence>
<reference evidence="9" key="1">
    <citation type="journal article" date="2015" name="Genome Announc.">
        <title>Draft whole-genome sequence of the biocontrol agent Trichoderma harzianum T6776.</title>
        <authorList>
            <person name="Baroncelli R."/>
            <person name="Piaggeschi G."/>
            <person name="Fiorini L."/>
            <person name="Bertolini E."/>
            <person name="Zapparata A."/>
            <person name="Pe M.E."/>
            <person name="Sarrocco S."/>
            <person name="Vannacci G."/>
        </authorList>
    </citation>
    <scope>NUCLEOTIDE SEQUENCE [LARGE SCALE GENOMIC DNA]</scope>
    <source>
        <strain evidence="9">T6776</strain>
    </source>
</reference>
<evidence type="ECO:0000256" key="4">
    <source>
        <dbReference type="ARBA" id="ARBA00022801"/>
    </source>
</evidence>
<comment type="similarity">
    <text evidence="2">Belongs to the amidase family.</text>
</comment>
<comment type="caution">
    <text evidence="8">The sequence shown here is derived from an EMBL/GenBank/DDBJ whole genome shotgun (WGS) entry which is preliminary data.</text>
</comment>
<dbReference type="EC" id="3.5.1.4" evidence="3"/>
<feature type="binding site" evidence="6">
    <location>
        <begin position="236"/>
        <end position="239"/>
    </location>
    <ligand>
        <name>substrate</name>
    </ligand>
</feature>
<dbReference type="PANTHER" id="PTHR46072">
    <property type="entry name" value="AMIDASE-RELATED-RELATED"/>
    <property type="match status" value="1"/>
</dbReference>
<dbReference type="Gene3D" id="3.90.1300.10">
    <property type="entry name" value="Amidase signature (AS) domain"/>
    <property type="match status" value="1"/>
</dbReference>
<sequence length="558" mass="61437">MPLSKPAKQKTQWKEIAHEAQALRDQSLADVGTTVRLPLQFPTNVINIPEIVLSEANIRITSLSPQQLVDQISNGQLSAQEVIQAFLERAVTAQKLTNCLTELLPQRAISRAIGLDNHFSGSSVPVGPLHGLPISVKSHIGIAHRPLASGYCALFHSHTRPISDALVVQILTRAGGIVHARTTEPQSMMQLECASNLYGVTTNPYSHIELSSGGSSGGEGALIALRGSVLGIGSDVGGSIRVPAAACGIYGLKPTSFRVPTTGWSSTPPGADPIVTVLGPMGVNLEVLELFMRVVVAAESWKVEPALMPLPWRAVSIDPTAEKPLRLGIIWQDEVVQPHPPVQRVLREFADKVRGLSNVEVVDFPAYKHDEAWAIVSSLYFTDGGDADIAVMAESREPLLPLTEWIIKGNPGVKELSRSELEYWMEEREEFRLEYSQHWNKTGRWVEASGSWENTVDAIICPVAPGVATRHNTAKYWTYTAVWNLLDYPALSFPAGRADKNIDVKDNRKRFLTGLDKENWQLYDPEVFHDMPVGLQMIGRRFEDEKIVAILKFLEHSI</sequence>
<feature type="binding site" evidence="6">
    <location>
        <position position="188"/>
    </location>
    <ligand>
        <name>substrate</name>
    </ligand>
</feature>
<keyword evidence="4" id="KW-0378">Hydrolase</keyword>
<name>A0A0F9XG77_TRIHA</name>
<feature type="domain" description="Amidase" evidence="7">
    <location>
        <begin position="81"/>
        <end position="547"/>
    </location>
</feature>
<dbReference type="SUPFAM" id="SSF75304">
    <property type="entry name" value="Amidase signature (AS) enzymes"/>
    <property type="match status" value="1"/>
</dbReference>
<feature type="active site" description="Charge relay system" evidence="5">
    <location>
        <position position="137"/>
    </location>
</feature>
<dbReference type="InterPro" id="IPR023631">
    <property type="entry name" value="Amidase_dom"/>
</dbReference>
<dbReference type="EMBL" id="JOKZ01000312">
    <property type="protein sequence ID" value="KKO99607.1"/>
    <property type="molecule type" value="Genomic_DNA"/>
</dbReference>
<dbReference type="AlphaFoldDB" id="A0A0F9XG77"/>
<dbReference type="GO" id="GO:0004040">
    <property type="term" value="F:amidase activity"/>
    <property type="evidence" value="ECO:0007669"/>
    <property type="project" value="UniProtKB-EC"/>
</dbReference>
<evidence type="ECO:0000313" key="9">
    <source>
        <dbReference type="Proteomes" id="UP000034112"/>
    </source>
</evidence>
<dbReference type="InterPro" id="IPR020556">
    <property type="entry name" value="Amidase_CS"/>
</dbReference>
<dbReference type="Proteomes" id="UP000034112">
    <property type="component" value="Unassembled WGS sequence"/>
</dbReference>
<evidence type="ECO:0000313" key="8">
    <source>
        <dbReference type="EMBL" id="KKO99607.1"/>
    </source>
</evidence>
<dbReference type="OMA" id="AYKHDEA"/>
<dbReference type="PANTHER" id="PTHR46072:SF4">
    <property type="entry name" value="AMIDASE C550.07-RELATED"/>
    <property type="match status" value="1"/>
</dbReference>
<evidence type="ECO:0000256" key="3">
    <source>
        <dbReference type="ARBA" id="ARBA00012922"/>
    </source>
</evidence>
<comment type="catalytic activity">
    <reaction evidence="1">
        <text>a monocarboxylic acid amide + H2O = a monocarboxylate + NH4(+)</text>
        <dbReference type="Rhea" id="RHEA:12020"/>
        <dbReference type="ChEBI" id="CHEBI:15377"/>
        <dbReference type="ChEBI" id="CHEBI:28938"/>
        <dbReference type="ChEBI" id="CHEBI:35757"/>
        <dbReference type="ChEBI" id="CHEBI:83628"/>
        <dbReference type="EC" id="3.5.1.4"/>
    </reaction>
</comment>
<feature type="active site" description="Charge relay system" evidence="5">
    <location>
        <position position="215"/>
    </location>
</feature>
<dbReference type="PIRSF" id="PIRSF001221">
    <property type="entry name" value="Amidase_fungi"/>
    <property type="match status" value="1"/>
</dbReference>
<dbReference type="Pfam" id="PF01425">
    <property type="entry name" value="Amidase"/>
    <property type="match status" value="1"/>
</dbReference>
<dbReference type="OrthoDB" id="6428749at2759"/>
<organism evidence="8 9">
    <name type="scientific">Trichoderma harzianum</name>
    <name type="common">Hypocrea lixii</name>
    <dbReference type="NCBI Taxonomy" id="5544"/>
    <lineage>
        <taxon>Eukaryota</taxon>
        <taxon>Fungi</taxon>
        <taxon>Dikarya</taxon>
        <taxon>Ascomycota</taxon>
        <taxon>Pezizomycotina</taxon>
        <taxon>Sordariomycetes</taxon>
        <taxon>Hypocreomycetidae</taxon>
        <taxon>Hypocreales</taxon>
        <taxon>Hypocreaceae</taxon>
        <taxon>Trichoderma</taxon>
    </lineage>
</organism>
<feature type="binding site" evidence="6">
    <location>
        <position position="215"/>
    </location>
    <ligand>
        <name>substrate</name>
    </ligand>
</feature>
<dbReference type="PROSITE" id="PS00571">
    <property type="entry name" value="AMIDASES"/>
    <property type="match status" value="1"/>
</dbReference>
<evidence type="ECO:0000256" key="2">
    <source>
        <dbReference type="ARBA" id="ARBA00009199"/>
    </source>
</evidence>
<accession>A0A0F9XG77</accession>
<proteinExistence type="inferred from homology"/>
<evidence type="ECO:0000256" key="6">
    <source>
        <dbReference type="PIRSR" id="PIRSR001221-2"/>
    </source>
</evidence>